<name>A0A0E9S7J3_ANGAN</name>
<dbReference type="EMBL" id="GBXM01071193">
    <property type="protein sequence ID" value="JAH37384.1"/>
    <property type="molecule type" value="Transcribed_RNA"/>
</dbReference>
<reference evidence="1" key="2">
    <citation type="journal article" date="2015" name="Fish Shellfish Immunol.">
        <title>Early steps in the European eel (Anguilla anguilla)-Vibrio vulnificus interaction in the gills: Role of the RtxA13 toxin.</title>
        <authorList>
            <person name="Callol A."/>
            <person name="Pajuelo D."/>
            <person name="Ebbesson L."/>
            <person name="Teles M."/>
            <person name="MacKenzie S."/>
            <person name="Amaro C."/>
        </authorList>
    </citation>
    <scope>NUCLEOTIDE SEQUENCE</scope>
</reference>
<accession>A0A0E9S7J3</accession>
<dbReference type="AlphaFoldDB" id="A0A0E9S7J3"/>
<evidence type="ECO:0000313" key="1">
    <source>
        <dbReference type="EMBL" id="JAH37384.1"/>
    </source>
</evidence>
<organism evidence="1">
    <name type="scientific">Anguilla anguilla</name>
    <name type="common">European freshwater eel</name>
    <name type="synonym">Muraena anguilla</name>
    <dbReference type="NCBI Taxonomy" id="7936"/>
    <lineage>
        <taxon>Eukaryota</taxon>
        <taxon>Metazoa</taxon>
        <taxon>Chordata</taxon>
        <taxon>Craniata</taxon>
        <taxon>Vertebrata</taxon>
        <taxon>Euteleostomi</taxon>
        <taxon>Actinopterygii</taxon>
        <taxon>Neopterygii</taxon>
        <taxon>Teleostei</taxon>
        <taxon>Anguilliformes</taxon>
        <taxon>Anguillidae</taxon>
        <taxon>Anguilla</taxon>
    </lineage>
</organism>
<reference evidence="1" key="1">
    <citation type="submission" date="2014-11" db="EMBL/GenBank/DDBJ databases">
        <authorList>
            <person name="Amaro Gonzalez C."/>
        </authorList>
    </citation>
    <scope>NUCLEOTIDE SEQUENCE</scope>
</reference>
<sequence>MAGSNYVEVGCGAIVSAAFSRRTGTGIMHDSSTHLNRDTARMSYKCKYCLMKPQSAITK</sequence>
<proteinExistence type="predicted"/>
<protein>
    <submittedName>
        <fullName evidence="1">Uncharacterized protein</fullName>
    </submittedName>
</protein>